<dbReference type="PRINTS" id="PR00344">
    <property type="entry name" value="BCTRLSENSOR"/>
</dbReference>
<gene>
    <name evidence="7" type="ORF">GCM10010405_19500</name>
</gene>
<evidence type="ECO:0000259" key="6">
    <source>
        <dbReference type="SMART" id="SM00387"/>
    </source>
</evidence>
<keyword evidence="4" id="KW-0418">Kinase</keyword>
<dbReference type="InterPro" id="IPR036890">
    <property type="entry name" value="HATPase_C_sf"/>
</dbReference>
<dbReference type="InterPro" id="IPR004358">
    <property type="entry name" value="Sig_transdc_His_kin-like_C"/>
</dbReference>
<accession>A0ABN3JP96</accession>
<evidence type="ECO:0000256" key="1">
    <source>
        <dbReference type="ARBA" id="ARBA00000085"/>
    </source>
</evidence>
<evidence type="ECO:0000256" key="2">
    <source>
        <dbReference type="ARBA" id="ARBA00012438"/>
    </source>
</evidence>
<dbReference type="SMART" id="SM00387">
    <property type="entry name" value="HATPase_c"/>
    <property type="match status" value="1"/>
</dbReference>
<reference evidence="7 8" key="1">
    <citation type="journal article" date="2019" name="Int. J. Syst. Evol. Microbiol.">
        <title>The Global Catalogue of Microorganisms (GCM) 10K type strain sequencing project: providing services to taxonomists for standard genome sequencing and annotation.</title>
        <authorList>
            <consortium name="The Broad Institute Genomics Platform"/>
            <consortium name="The Broad Institute Genome Sequencing Center for Infectious Disease"/>
            <person name="Wu L."/>
            <person name="Ma J."/>
        </authorList>
    </citation>
    <scope>NUCLEOTIDE SEQUENCE [LARGE SCALE GENOMIC DNA]</scope>
    <source>
        <strain evidence="7 8">JCM 6305</strain>
    </source>
</reference>
<evidence type="ECO:0000313" key="8">
    <source>
        <dbReference type="Proteomes" id="UP001501638"/>
    </source>
</evidence>
<dbReference type="InterPro" id="IPR050482">
    <property type="entry name" value="Sensor_HK_TwoCompSys"/>
</dbReference>
<keyword evidence="8" id="KW-1185">Reference proteome</keyword>
<organism evidence="7 8">
    <name type="scientific">Streptomyces macrosporus</name>
    <dbReference type="NCBI Taxonomy" id="44032"/>
    <lineage>
        <taxon>Bacteria</taxon>
        <taxon>Bacillati</taxon>
        <taxon>Actinomycetota</taxon>
        <taxon>Actinomycetes</taxon>
        <taxon>Kitasatosporales</taxon>
        <taxon>Streptomycetaceae</taxon>
        <taxon>Streptomyces</taxon>
    </lineage>
</organism>
<dbReference type="SUPFAM" id="SSF55874">
    <property type="entry name" value="ATPase domain of HSP90 chaperone/DNA topoisomerase II/histidine kinase"/>
    <property type="match status" value="1"/>
</dbReference>
<protein>
    <recommendedName>
        <fullName evidence="2">histidine kinase</fullName>
        <ecNumber evidence="2">2.7.13.3</ecNumber>
    </recommendedName>
</protein>
<keyword evidence="3" id="KW-0808">Transferase</keyword>
<comment type="catalytic activity">
    <reaction evidence="1">
        <text>ATP + protein L-histidine = ADP + protein N-phospho-L-histidine.</text>
        <dbReference type="EC" id="2.7.13.3"/>
    </reaction>
</comment>
<dbReference type="EC" id="2.7.13.3" evidence="2"/>
<comment type="caution">
    <text evidence="7">The sequence shown here is derived from an EMBL/GenBank/DDBJ whole genome shotgun (WGS) entry which is preliminary data.</text>
</comment>
<feature type="domain" description="Histidine kinase/HSP90-like ATPase" evidence="6">
    <location>
        <begin position="2"/>
        <end position="90"/>
    </location>
</feature>
<dbReference type="PANTHER" id="PTHR24421">
    <property type="entry name" value="NITRATE/NITRITE SENSOR PROTEIN NARX-RELATED"/>
    <property type="match status" value="1"/>
</dbReference>
<evidence type="ECO:0000256" key="3">
    <source>
        <dbReference type="ARBA" id="ARBA00022679"/>
    </source>
</evidence>
<evidence type="ECO:0000256" key="5">
    <source>
        <dbReference type="ARBA" id="ARBA00023012"/>
    </source>
</evidence>
<dbReference type="InterPro" id="IPR003594">
    <property type="entry name" value="HATPase_dom"/>
</dbReference>
<sequence length="91" mass="9188">MADDVVAVLGEALSNVARHADASVAEVSLVVGSGTVTVTVVDNGVGIPEGGRRSGLKNLAERAEKLGGELLVESPRDGGSRLVWRVPLAGG</sequence>
<dbReference type="PANTHER" id="PTHR24421:SF56">
    <property type="entry name" value="OXYGEN SENSOR HISTIDINE KINASE RESPONSE REGULATOR DOST"/>
    <property type="match status" value="1"/>
</dbReference>
<dbReference type="Gene3D" id="3.30.565.10">
    <property type="entry name" value="Histidine kinase-like ATPase, C-terminal domain"/>
    <property type="match status" value="1"/>
</dbReference>
<dbReference type="EMBL" id="BAAASZ010000017">
    <property type="protein sequence ID" value="GAA2436432.1"/>
    <property type="molecule type" value="Genomic_DNA"/>
</dbReference>
<name>A0ABN3JP96_9ACTN</name>
<proteinExistence type="predicted"/>
<evidence type="ECO:0000256" key="4">
    <source>
        <dbReference type="ARBA" id="ARBA00022777"/>
    </source>
</evidence>
<dbReference type="Pfam" id="PF02518">
    <property type="entry name" value="HATPase_c"/>
    <property type="match status" value="1"/>
</dbReference>
<evidence type="ECO:0000313" key="7">
    <source>
        <dbReference type="EMBL" id="GAA2436432.1"/>
    </source>
</evidence>
<keyword evidence="5" id="KW-0902">Two-component regulatory system</keyword>
<dbReference type="Proteomes" id="UP001501638">
    <property type="component" value="Unassembled WGS sequence"/>
</dbReference>
<dbReference type="CDD" id="cd16917">
    <property type="entry name" value="HATPase_UhpB-NarQ-NarX-like"/>
    <property type="match status" value="1"/>
</dbReference>